<dbReference type="GO" id="GO:0006449">
    <property type="term" value="P:regulation of translational termination"/>
    <property type="evidence" value="ECO:0007669"/>
    <property type="project" value="TreeGrafter"/>
</dbReference>
<dbReference type="SMART" id="SM00702">
    <property type="entry name" value="P4Hc"/>
    <property type="match status" value="1"/>
</dbReference>
<dbReference type="STRING" id="126957.T1JIB2"/>
<keyword evidence="8" id="KW-1185">Reference proteome</keyword>
<comment type="cofactor">
    <cofactor evidence="1">
        <name>L-ascorbate</name>
        <dbReference type="ChEBI" id="CHEBI:38290"/>
    </cofactor>
</comment>
<proteinExistence type="predicted"/>
<dbReference type="Pfam" id="PF10637">
    <property type="entry name" value="Ofd1_CTDD"/>
    <property type="match status" value="1"/>
</dbReference>
<dbReference type="EMBL" id="JH431789">
    <property type="status" value="NOT_ANNOTATED_CDS"/>
    <property type="molecule type" value="Genomic_DNA"/>
</dbReference>
<name>T1JIB2_STRMM</name>
<reference evidence="7" key="2">
    <citation type="submission" date="2015-02" db="UniProtKB">
        <authorList>
            <consortium name="EnsemblMetazoa"/>
        </authorList>
    </citation>
    <scope>IDENTIFICATION</scope>
</reference>
<dbReference type="GO" id="GO:0005737">
    <property type="term" value="C:cytoplasm"/>
    <property type="evidence" value="ECO:0007669"/>
    <property type="project" value="TreeGrafter"/>
</dbReference>
<dbReference type="InterPro" id="IPR051842">
    <property type="entry name" value="uS12_prolyl_hydroxylase"/>
</dbReference>
<dbReference type="Proteomes" id="UP000014500">
    <property type="component" value="Unassembled WGS sequence"/>
</dbReference>
<protein>
    <recommendedName>
        <fullName evidence="6">Prolyl 4-hydroxylase alpha subunit domain-containing protein</fullName>
    </recommendedName>
</protein>
<dbReference type="GO" id="GO:0031418">
    <property type="term" value="F:L-ascorbic acid binding"/>
    <property type="evidence" value="ECO:0007669"/>
    <property type="project" value="UniProtKB-KW"/>
</dbReference>
<reference evidence="8" key="1">
    <citation type="submission" date="2011-05" db="EMBL/GenBank/DDBJ databases">
        <authorList>
            <person name="Richards S.R."/>
            <person name="Qu J."/>
            <person name="Jiang H."/>
            <person name="Jhangiani S.N."/>
            <person name="Agravi P."/>
            <person name="Goodspeed R."/>
            <person name="Gross S."/>
            <person name="Mandapat C."/>
            <person name="Jackson L."/>
            <person name="Mathew T."/>
            <person name="Pu L."/>
            <person name="Thornton R."/>
            <person name="Saada N."/>
            <person name="Wilczek-Boney K.B."/>
            <person name="Lee S."/>
            <person name="Kovar C."/>
            <person name="Wu Y."/>
            <person name="Scherer S.E."/>
            <person name="Worley K.C."/>
            <person name="Muzny D.M."/>
            <person name="Gibbs R."/>
        </authorList>
    </citation>
    <scope>NUCLEOTIDE SEQUENCE</scope>
    <source>
        <strain evidence="8">Brora</strain>
    </source>
</reference>
<organism evidence="7 8">
    <name type="scientific">Strigamia maritima</name>
    <name type="common">European centipede</name>
    <name type="synonym">Geophilus maritimus</name>
    <dbReference type="NCBI Taxonomy" id="126957"/>
    <lineage>
        <taxon>Eukaryota</taxon>
        <taxon>Metazoa</taxon>
        <taxon>Ecdysozoa</taxon>
        <taxon>Arthropoda</taxon>
        <taxon>Myriapoda</taxon>
        <taxon>Chilopoda</taxon>
        <taxon>Pleurostigmophora</taxon>
        <taxon>Geophilomorpha</taxon>
        <taxon>Linotaeniidae</taxon>
        <taxon>Strigamia</taxon>
    </lineage>
</organism>
<dbReference type="HOGENOM" id="CLU_027679_0_0_1"/>
<dbReference type="PANTHER" id="PTHR12117">
    <property type="entry name" value="HISTONE ACETYLTRANSFERASE COMPLEX"/>
    <property type="match status" value="1"/>
</dbReference>
<dbReference type="InterPro" id="IPR019601">
    <property type="entry name" value="Oxoglutarate/Fe-dep_Oase_C"/>
</dbReference>
<dbReference type="eggNOG" id="KOG3844">
    <property type="taxonomic scope" value="Eukaryota"/>
</dbReference>
<keyword evidence="4" id="KW-0560">Oxidoreductase</keyword>
<dbReference type="GO" id="GO:0031543">
    <property type="term" value="F:peptidyl-proline dioxygenase activity"/>
    <property type="evidence" value="ECO:0007669"/>
    <property type="project" value="TreeGrafter"/>
</dbReference>
<dbReference type="EnsemblMetazoa" id="SMAR013593-RA">
    <property type="protein sequence ID" value="SMAR013593-PA"/>
    <property type="gene ID" value="SMAR013593"/>
</dbReference>
<dbReference type="Pfam" id="PF13661">
    <property type="entry name" value="2OG-FeII_Oxy_4"/>
    <property type="match status" value="1"/>
</dbReference>
<dbReference type="OMA" id="HDHEILY"/>
<accession>T1JIB2</accession>
<dbReference type="PhylomeDB" id="T1JIB2"/>
<dbReference type="InterPro" id="IPR006620">
    <property type="entry name" value="Pro_4_hyd_alph"/>
</dbReference>
<evidence type="ECO:0000256" key="1">
    <source>
        <dbReference type="ARBA" id="ARBA00001961"/>
    </source>
</evidence>
<feature type="region of interest" description="Disordered" evidence="5">
    <location>
        <begin position="1"/>
        <end position="26"/>
    </location>
</feature>
<evidence type="ECO:0000313" key="7">
    <source>
        <dbReference type="EnsemblMetazoa" id="SMAR013593-PA"/>
    </source>
</evidence>
<evidence type="ECO:0000256" key="3">
    <source>
        <dbReference type="ARBA" id="ARBA00022964"/>
    </source>
</evidence>
<dbReference type="AlphaFoldDB" id="T1JIB2"/>
<feature type="domain" description="Prolyl 4-hydroxylase alpha subunit" evidence="6">
    <location>
        <begin position="69"/>
        <end position="247"/>
    </location>
</feature>
<keyword evidence="3" id="KW-0223">Dioxygenase</keyword>
<evidence type="ECO:0000259" key="6">
    <source>
        <dbReference type="SMART" id="SM00702"/>
    </source>
</evidence>
<dbReference type="InterPro" id="IPR039558">
    <property type="entry name" value="TPA1/OFD1_N"/>
</dbReference>
<dbReference type="GO" id="GO:0005506">
    <property type="term" value="F:iron ion binding"/>
    <property type="evidence" value="ECO:0007669"/>
    <property type="project" value="InterPro"/>
</dbReference>
<keyword evidence="2" id="KW-0847">Vitamin C</keyword>
<evidence type="ECO:0000256" key="2">
    <source>
        <dbReference type="ARBA" id="ARBA00022896"/>
    </source>
</evidence>
<dbReference type="Gene3D" id="2.60.120.620">
    <property type="entry name" value="q2cbj1_9rhob like domain"/>
    <property type="match status" value="2"/>
</dbReference>
<sequence length="504" mass="57997">MASSKRKSSLDGDLTSNSKRKSSPEVTCPKINSAYKEINFITTFGDVFKSKTSSLPDETLDCTVSNEPFKFCCLPNFLDSEDFLKRLKTELLDCDFVDKNNDLYKFQQSDELRNINLPHVKAIQKTFETEILDWIKKFTGIPLESTLDLTASQYKCTDVLLCHDDELEGRRIAFILYLVPDWCKKDGGTLDLFPQEKIGHPSPKSVHSIVPKWNSFVFFEVTQESFHQVSEIVNEDKCRLSLSGWFHGASVKRLPRAPYAIDRFERPLRLDSDELVKWINPSYFDLKTQLQIRTKFEDDCEIELTNFLIKSVYQEICCELEESELSWNLLSPPNKRRYEIANEETIPHTLNNCLKLFRSDVFFLFLSSITGLDLHPLAGSDHEDGAGGSESNVRDGTNATCCLQLNRWKHEFYTLICDQQETECGLDLRLFLNCEGWNQEFGGFVSYLAKDEDEELLTISPAGNSLALVFRDVETISFVKYINHQIKEMNPKGEFYCINAVYKE</sequence>
<evidence type="ECO:0000256" key="4">
    <source>
        <dbReference type="ARBA" id="ARBA00023002"/>
    </source>
</evidence>
<evidence type="ECO:0000256" key="5">
    <source>
        <dbReference type="SAM" id="MobiDB-lite"/>
    </source>
</evidence>
<evidence type="ECO:0000313" key="8">
    <source>
        <dbReference type="Proteomes" id="UP000014500"/>
    </source>
</evidence>
<dbReference type="PANTHER" id="PTHR12117:SF0">
    <property type="entry name" value="PROLYL 3-HYDROXYLASE OGFOD1"/>
    <property type="match status" value="1"/>
</dbReference>